<dbReference type="Pfam" id="PF00229">
    <property type="entry name" value="TNF"/>
    <property type="match status" value="1"/>
</dbReference>
<dbReference type="CDD" id="cd00184">
    <property type="entry name" value="TNF"/>
    <property type="match status" value="1"/>
</dbReference>
<dbReference type="SMART" id="SM00207">
    <property type="entry name" value="TNF"/>
    <property type="match status" value="1"/>
</dbReference>
<keyword evidence="5" id="KW-1133">Transmembrane helix</keyword>
<evidence type="ECO:0000256" key="4">
    <source>
        <dbReference type="ARBA" id="ARBA00023136"/>
    </source>
</evidence>
<keyword evidence="3" id="KW-0202">Cytokine</keyword>
<evidence type="ECO:0000256" key="3">
    <source>
        <dbReference type="ARBA" id="ARBA00022514"/>
    </source>
</evidence>
<keyword evidence="5" id="KW-0812">Transmembrane</keyword>
<comment type="subcellular location">
    <subcellularLocation>
        <location evidence="1">Membrane</location>
    </subcellularLocation>
</comment>
<name>A0ABD0J257_9CAEN</name>
<gene>
    <name evidence="7" type="ORF">BaRGS_00039839</name>
</gene>
<comment type="caution">
    <text evidence="7">The sequence shown here is derived from an EMBL/GenBank/DDBJ whole genome shotgun (WGS) entry which is preliminary data.</text>
</comment>
<feature type="domain" description="THD" evidence="6">
    <location>
        <begin position="187"/>
        <end position="337"/>
    </location>
</feature>
<reference evidence="7 8" key="1">
    <citation type="journal article" date="2023" name="Sci. Data">
        <title>Genome assembly of the Korean intertidal mud-creeper Batillaria attramentaria.</title>
        <authorList>
            <person name="Patra A.K."/>
            <person name="Ho P.T."/>
            <person name="Jun S."/>
            <person name="Lee S.J."/>
            <person name="Kim Y."/>
            <person name="Won Y.J."/>
        </authorList>
    </citation>
    <scope>NUCLEOTIDE SEQUENCE [LARGE SCALE GENOMIC DNA]</scope>
    <source>
        <strain evidence="7">Wonlab-2016</strain>
    </source>
</reference>
<dbReference type="EMBL" id="JACVVK020000729">
    <property type="protein sequence ID" value="KAK7451342.1"/>
    <property type="molecule type" value="Genomic_DNA"/>
</dbReference>
<dbReference type="AlphaFoldDB" id="A0ABD0J257"/>
<sequence>MESSSSDSSLISMGSGDSKSHYAEVGSALLPGCPVYCETTMKIPPRRPASHCLSARTAAVAALLLSILCLFLVAGCAVFFFIHHDQLLNNHPQTDANEQVCLPCIQVNPDPLHGGAPSGLLDKLERKYVKENDTELCCARTPAQYATLFKLILKRQEGVKKLADILGSNSNGNDNNNQHEALPSNAVSAHLLIKPIPREQKDSSPEPLVQHWKSPQESPISHVRTGLKLHDNRIYVQDSGLYFVYCQILYNRADVQRPNDPEVASNYVKRSSVVYPATSGILLKARHTRYNQDRDRHSSYVGGLFFLHEGDELFVQVSYPELVSHDDTASFFGLFKVGE</sequence>
<dbReference type="GO" id="GO:0005125">
    <property type="term" value="F:cytokine activity"/>
    <property type="evidence" value="ECO:0007669"/>
    <property type="project" value="UniProtKB-KW"/>
</dbReference>
<proteinExistence type="inferred from homology"/>
<protein>
    <recommendedName>
        <fullName evidence="6">THD domain-containing protein</fullName>
    </recommendedName>
</protein>
<feature type="transmembrane region" description="Helical" evidence="5">
    <location>
        <begin position="58"/>
        <end position="82"/>
    </location>
</feature>
<dbReference type="InterPro" id="IPR008983">
    <property type="entry name" value="Tumour_necrosis_fac-like_dom"/>
</dbReference>
<dbReference type="PROSITE" id="PS50049">
    <property type="entry name" value="THD_2"/>
    <property type="match status" value="1"/>
</dbReference>
<dbReference type="Gene3D" id="2.60.120.40">
    <property type="match status" value="1"/>
</dbReference>
<organism evidence="7 8">
    <name type="scientific">Batillaria attramentaria</name>
    <dbReference type="NCBI Taxonomy" id="370345"/>
    <lineage>
        <taxon>Eukaryota</taxon>
        <taxon>Metazoa</taxon>
        <taxon>Spiralia</taxon>
        <taxon>Lophotrochozoa</taxon>
        <taxon>Mollusca</taxon>
        <taxon>Gastropoda</taxon>
        <taxon>Caenogastropoda</taxon>
        <taxon>Sorbeoconcha</taxon>
        <taxon>Cerithioidea</taxon>
        <taxon>Batillariidae</taxon>
        <taxon>Batillaria</taxon>
    </lineage>
</organism>
<dbReference type="SUPFAM" id="SSF49842">
    <property type="entry name" value="TNF-like"/>
    <property type="match status" value="1"/>
</dbReference>
<accession>A0ABD0J257</accession>
<dbReference type="PANTHER" id="PTHR11471:SF13">
    <property type="entry name" value="TNF FAMILY PROFILE DOMAIN-CONTAINING PROTEIN"/>
    <property type="match status" value="1"/>
</dbReference>
<evidence type="ECO:0000256" key="1">
    <source>
        <dbReference type="ARBA" id="ARBA00004370"/>
    </source>
</evidence>
<dbReference type="GO" id="GO:0016020">
    <property type="term" value="C:membrane"/>
    <property type="evidence" value="ECO:0007669"/>
    <property type="project" value="UniProtKB-SubCell"/>
</dbReference>
<dbReference type="PANTHER" id="PTHR11471">
    <property type="entry name" value="TUMOR NECROSIS FACTOR FAMILY MEMBER"/>
    <property type="match status" value="1"/>
</dbReference>
<evidence type="ECO:0000313" key="8">
    <source>
        <dbReference type="Proteomes" id="UP001519460"/>
    </source>
</evidence>
<keyword evidence="8" id="KW-1185">Reference proteome</keyword>
<comment type="similarity">
    <text evidence="2">Belongs to the tumor necrosis factor family.</text>
</comment>
<evidence type="ECO:0000259" key="6">
    <source>
        <dbReference type="PROSITE" id="PS50049"/>
    </source>
</evidence>
<dbReference type="GO" id="GO:0005615">
    <property type="term" value="C:extracellular space"/>
    <property type="evidence" value="ECO:0007669"/>
    <property type="project" value="UniProtKB-KW"/>
</dbReference>
<evidence type="ECO:0000313" key="7">
    <source>
        <dbReference type="EMBL" id="KAK7451342.1"/>
    </source>
</evidence>
<dbReference type="Proteomes" id="UP001519460">
    <property type="component" value="Unassembled WGS sequence"/>
</dbReference>
<evidence type="ECO:0000256" key="5">
    <source>
        <dbReference type="SAM" id="Phobius"/>
    </source>
</evidence>
<keyword evidence="4 5" id="KW-0472">Membrane</keyword>
<evidence type="ECO:0000256" key="2">
    <source>
        <dbReference type="ARBA" id="ARBA00008670"/>
    </source>
</evidence>
<dbReference type="InterPro" id="IPR006052">
    <property type="entry name" value="TNF_dom"/>
</dbReference>